<dbReference type="EMBL" id="CM042890">
    <property type="protein sequence ID" value="KAI4310891.1"/>
    <property type="molecule type" value="Genomic_DNA"/>
</dbReference>
<sequence>MAAISPSLISTSSTTSSVSNPLVTAKAIPTARAAVSTITTAGSVQTSAPVSPLARSHVLAELFPTAPVFTVGPSTAGVSVPVFIPPLTVFMTSAIESSTAPPLVSPLNLNMSEAAQSANDTSLGVKVETLTTELSSLKLMMAEFLQRQPTTTPAISIVSQNPHLPPIMPGSTISTMPPYFPHIQPGLITSSSPPFPHNQVVPGSAISTSIAAPFYNPHMCGPPFSSTTTPPYLPPYYPQPSASGPNPYQSAPLGPSPYFPVAPATAGFPVPRPPHVESVVPNPTSCNAAIVDQLFGEQQQANAFETRLEAKIATIQEDEARRMARMEERLNAIQGHQAHNWEYANYHVPQIQVPPKFKMPEFEKFRGNGCPELHLKHFCHKMAVYPVDDKFRIAMFQESLAESALHWYYTKDVSQYTTFKELALDFLNYYSFNVEMAPTISDLRKLRRYRSEDIKQFAYRFREMASQIKPALKEKELIDEFFQLLPREYLPYMIGQTITTFAQAVINADKLDGASRDGLIPPPSVKTAIKPKPKELVAAAEHNKAAAPPTSYAPRSYAVVTSRAPVPVTANLRPTAPVMMHQQPRPARQERPRRRLEDLVPTPDPLDVMFTRLRDIGIISPVDPKPTNPSSFGYNPKASCQYHSGALGHDTKDCIALKFKIQNLLDDGVITFATPATTPNVMNNPLPEHVNYVGTNPFAPLTDHEEEVHLHELEQETTEHTNVTEGQELLTRMVQNSCDEGEGGKASSQRLVAVSSIL</sequence>
<keyword evidence="2" id="KW-1185">Reference proteome</keyword>
<evidence type="ECO:0000313" key="1">
    <source>
        <dbReference type="EMBL" id="KAI4310891.1"/>
    </source>
</evidence>
<accession>A0ACB9LHQ1</accession>
<gene>
    <name evidence="1" type="ORF">MLD38_035836</name>
</gene>
<proteinExistence type="predicted"/>
<name>A0ACB9LHQ1_9MYRT</name>
<dbReference type="Proteomes" id="UP001057402">
    <property type="component" value="Chromosome 11"/>
</dbReference>
<evidence type="ECO:0000313" key="2">
    <source>
        <dbReference type="Proteomes" id="UP001057402"/>
    </source>
</evidence>
<comment type="caution">
    <text evidence="1">The sequence shown here is derived from an EMBL/GenBank/DDBJ whole genome shotgun (WGS) entry which is preliminary data.</text>
</comment>
<organism evidence="1 2">
    <name type="scientific">Melastoma candidum</name>
    <dbReference type="NCBI Taxonomy" id="119954"/>
    <lineage>
        <taxon>Eukaryota</taxon>
        <taxon>Viridiplantae</taxon>
        <taxon>Streptophyta</taxon>
        <taxon>Embryophyta</taxon>
        <taxon>Tracheophyta</taxon>
        <taxon>Spermatophyta</taxon>
        <taxon>Magnoliopsida</taxon>
        <taxon>eudicotyledons</taxon>
        <taxon>Gunneridae</taxon>
        <taxon>Pentapetalae</taxon>
        <taxon>rosids</taxon>
        <taxon>malvids</taxon>
        <taxon>Myrtales</taxon>
        <taxon>Melastomataceae</taxon>
        <taxon>Melastomatoideae</taxon>
        <taxon>Melastomateae</taxon>
        <taxon>Melastoma</taxon>
    </lineage>
</organism>
<protein>
    <submittedName>
        <fullName evidence="1">Uncharacterized protein</fullName>
    </submittedName>
</protein>
<reference evidence="2" key="1">
    <citation type="journal article" date="2023" name="Front. Plant Sci.">
        <title>Chromosomal-level genome assembly of Melastoma candidum provides insights into trichome evolution.</title>
        <authorList>
            <person name="Zhong Y."/>
            <person name="Wu W."/>
            <person name="Sun C."/>
            <person name="Zou P."/>
            <person name="Liu Y."/>
            <person name="Dai S."/>
            <person name="Zhou R."/>
        </authorList>
    </citation>
    <scope>NUCLEOTIDE SEQUENCE [LARGE SCALE GENOMIC DNA]</scope>
</reference>